<sequence length="145" mass="15488">MIGRRPPIPAPARRVPRRGFGLIEGTVAVLLLVVALGTTVKALSWVARQRLALDRRAVALREAENLLDRLTSGDPSPPSLSPGAGASLPDGSVEVDRRVESLDGVELERITVIVRYRGRAGEAAAPERLTTWVAPTPTDPGEGDR</sequence>
<evidence type="ECO:0000313" key="2">
    <source>
        <dbReference type="EMBL" id="QDV33039.1"/>
    </source>
</evidence>
<gene>
    <name evidence="2" type="ORF">ElP_08810</name>
</gene>
<feature type="region of interest" description="Disordered" evidence="1">
    <location>
        <begin position="67"/>
        <end position="92"/>
    </location>
</feature>
<dbReference type="RefSeq" id="WP_145267460.1">
    <property type="nucleotide sequence ID" value="NZ_CP036426.1"/>
</dbReference>
<dbReference type="Proteomes" id="UP000317835">
    <property type="component" value="Chromosome"/>
</dbReference>
<keyword evidence="3" id="KW-1185">Reference proteome</keyword>
<feature type="region of interest" description="Disordered" evidence="1">
    <location>
        <begin position="126"/>
        <end position="145"/>
    </location>
</feature>
<organism evidence="2 3">
    <name type="scientific">Tautonia plasticadhaerens</name>
    <dbReference type="NCBI Taxonomy" id="2527974"/>
    <lineage>
        <taxon>Bacteria</taxon>
        <taxon>Pseudomonadati</taxon>
        <taxon>Planctomycetota</taxon>
        <taxon>Planctomycetia</taxon>
        <taxon>Isosphaerales</taxon>
        <taxon>Isosphaeraceae</taxon>
        <taxon>Tautonia</taxon>
    </lineage>
</organism>
<proteinExistence type="predicted"/>
<evidence type="ECO:0000256" key="1">
    <source>
        <dbReference type="SAM" id="MobiDB-lite"/>
    </source>
</evidence>
<dbReference type="AlphaFoldDB" id="A0A518GWS2"/>
<evidence type="ECO:0000313" key="3">
    <source>
        <dbReference type="Proteomes" id="UP000317835"/>
    </source>
</evidence>
<dbReference type="KEGG" id="tpla:ElP_08810"/>
<accession>A0A518GWS2</accession>
<protein>
    <submittedName>
        <fullName evidence="2">Uncharacterized protein</fullName>
    </submittedName>
</protein>
<reference evidence="2 3" key="1">
    <citation type="submission" date="2019-02" db="EMBL/GenBank/DDBJ databases">
        <title>Deep-cultivation of Planctomycetes and their phenomic and genomic characterization uncovers novel biology.</title>
        <authorList>
            <person name="Wiegand S."/>
            <person name="Jogler M."/>
            <person name="Boedeker C."/>
            <person name="Pinto D."/>
            <person name="Vollmers J."/>
            <person name="Rivas-Marin E."/>
            <person name="Kohn T."/>
            <person name="Peeters S.H."/>
            <person name="Heuer A."/>
            <person name="Rast P."/>
            <person name="Oberbeckmann S."/>
            <person name="Bunk B."/>
            <person name="Jeske O."/>
            <person name="Meyerdierks A."/>
            <person name="Storesund J.E."/>
            <person name="Kallscheuer N."/>
            <person name="Luecker S."/>
            <person name="Lage O.M."/>
            <person name="Pohl T."/>
            <person name="Merkel B.J."/>
            <person name="Hornburger P."/>
            <person name="Mueller R.-W."/>
            <person name="Bruemmer F."/>
            <person name="Labrenz M."/>
            <person name="Spormann A.M."/>
            <person name="Op den Camp H."/>
            <person name="Overmann J."/>
            <person name="Amann R."/>
            <person name="Jetten M.S.M."/>
            <person name="Mascher T."/>
            <person name="Medema M.H."/>
            <person name="Devos D.P."/>
            <person name="Kaster A.-K."/>
            <person name="Ovreas L."/>
            <person name="Rohde M."/>
            <person name="Galperin M.Y."/>
            <person name="Jogler C."/>
        </authorList>
    </citation>
    <scope>NUCLEOTIDE SEQUENCE [LARGE SCALE GENOMIC DNA]</scope>
    <source>
        <strain evidence="2 3">ElP</strain>
    </source>
</reference>
<name>A0A518GWS2_9BACT</name>
<dbReference type="EMBL" id="CP036426">
    <property type="protein sequence ID" value="QDV33039.1"/>
    <property type="molecule type" value="Genomic_DNA"/>
</dbReference>